<dbReference type="Proteomes" id="UP001299068">
    <property type="component" value="Unassembled WGS sequence"/>
</dbReference>
<dbReference type="RefSeq" id="WP_221862330.1">
    <property type="nucleotide sequence ID" value="NZ_JAIKTU010000018.1"/>
</dbReference>
<organism evidence="1 2">
    <name type="scientific">Clostridium sardiniense</name>
    <name type="common">Clostridium absonum</name>
    <dbReference type="NCBI Taxonomy" id="29369"/>
    <lineage>
        <taxon>Bacteria</taxon>
        <taxon>Bacillati</taxon>
        <taxon>Bacillota</taxon>
        <taxon>Clostridia</taxon>
        <taxon>Eubacteriales</taxon>
        <taxon>Clostridiaceae</taxon>
        <taxon>Clostridium</taxon>
    </lineage>
</organism>
<accession>A0ABS7L299</accession>
<keyword evidence="2" id="KW-1185">Reference proteome</keyword>
<dbReference type="EMBL" id="JAIKTU010000018">
    <property type="protein sequence ID" value="MBY0757195.1"/>
    <property type="molecule type" value="Genomic_DNA"/>
</dbReference>
<evidence type="ECO:0000313" key="2">
    <source>
        <dbReference type="Proteomes" id="UP001299068"/>
    </source>
</evidence>
<name>A0ABS7L299_CLOSR</name>
<proteinExistence type="predicted"/>
<protein>
    <submittedName>
        <fullName evidence="1">Uncharacterized protein</fullName>
    </submittedName>
</protein>
<comment type="caution">
    <text evidence="1">The sequence shown here is derived from an EMBL/GenBank/DDBJ whole genome shotgun (WGS) entry which is preliminary data.</text>
</comment>
<gene>
    <name evidence="1" type="ORF">K5V21_17325</name>
</gene>
<evidence type="ECO:0000313" key="1">
    <source>
        <dbReference type="EMBL" id="MBY0757195.1"/>
    </source>
</evidence>
<reference evidence="1 2" key="1">
    <citation type="journal article" date="2021" name="Cell Host Microbe">
        <title>in vivo commensal control of Clostridioides difficile virulence.</title>
        <authorList>
            <person name="Girinathan B.P."/>
            <person name="Dibenedetto N."/>
            <person name="Worley J.N."/>
            <person name="Peltier J."/>
            <person name="Arrieta-Ortiz M.L."/>
            <person name="Rupa Christinal Immanuel S."/>
            <person name="Lavin R."/>
            <person name="Delaney M.L."/>
            <person name="Cummins C."/>
            <person name="Hoffmann M."/>
            <person name="Luo Y."/>
            <person name="Gonzalez-Escalona N."/>
            <person name="Allard M."/>
            <person name="Onderdonk A.B."/>
            <person name="Gerber G.K."/>
            <person name="Sonenshein A.L."/>
            <person name="Baliga N."/>
            <person name="Dupuy B."/>
            <person name="Bry L."/>
        </authorList>
    </citation>
    <scope>NUCLEOTIDE SEQUENCE [LARGE SCALE GENOMIC DNA]</scope>
    <source>
        <strain evidence="1 2">DSM 599</strain>
    </source>
</reference>
<sequence length="74" mass="8542">MSIIDQPVLEKANELANNSTPIIGKNNQYKEYYQNIIENRVKILTDTDFDKINNIVLEKEKSNPETVVKYINNG</sequence>